<reference evidence="1 2" key="1">
    <citation type="submission" date="2016-01" db="EMBL/GenBank/DDBJ databases">
        <authorList>
            <person name="McClelland M."/>
            <person name="Jain A."/>
            <person name="Saraogi P."/>
            <person name="Mendelson R."/>
            <person name="Westerman R."/>
            <person name="SanMiguel P."/>
            <person name="Csonka L."/>
        </authorList>
    </citation>
    <scope>NUCLEOTIDE SEQUENCE [LARGE SCALE GENOMIC DNA]</scope>
    <source>
        <strain evidence="1 2">NCPPB 2472</strain>
    </source>
</reference>
<dbReference type="Proteomes" id="UP000063229">
    <property type="component" value="Chromosome"/>
</dbReference>
<dbReference type="EMBL" id="CP014135">
    <property type="protein sequence ID" value="AMB85913.1"/>
    <property type="molecule type" value="Genomic_DNA"/>
</dbReference>
<dbReference type="KEGG" id="pagb:AWM79_11595"/>
<dbReference type="AlphaFoldDB" id="A0A0X1T1L5"/>
<evidence type="ECO:0000313" key="1">
    <source>
        <dbReference type="EMBL" id="AMB85913.1"/>
    </source>
</evidence>
<gene>
    <name evidence="1" type="ORF">AWM79_11595</name>
</gene>
<keyword evidence="2" id="KW-1185">Reference proteome</keyword>
<organism evidence="1 2">
    <name type="scientific">Pseudomonas agarici</name>
    <dbReference type="NCBI Taxonomy" id="46677"/>
    <lineage>
        <taxon>Bacteria</taxon>
        <taxon>Pseudomonadati</taxon>
        <taxon>Pseudomonadota</taxon>
        <taxon>Gammaproteobacteria</taxon>
        <taxon>Pseudomonadales</taxon>
        <taxon>Pseudomonadaceae</taxon>
        <taxon>Pseudomonas</taxon>
    </lineage>
</organism>
<accession>A0A0X1T1L5</accession>
<proteinExistence type="predicted"/>
<dbReference type="RefSeq" id="WP_060782867.1">
    <property type="nucleotide sequence ID" value="NZ_CP014135.1"/>
</dbReference>
<evidence type="ECO:0000313" key="2">
    <source>
        <dbReference type="Proteomes" id="UP000063229"/>
    </source>
</evidence>
<name>A0A0X1T1L5_PSEAA</name>
<sequence length="250" mass="27722">MPVYTSPASPLNADYLVSQLRGADLTLTFALVLEIAVQPLSRQADLLLSPDVLFGIHRQLRHVLPSDSMRPQGAAPLAFAFYSLKEALLRERDARRRVMHAHEVIDRLLVSKGWRCIGRRIAVLHGLDAMDMVVQGFIALVEVCASILRDRAFFMSRLGIGAGWFGGETGVAAKLGRAGFYGSGGHISRARFAILRNDLLRGDEIKRPAPGMEPALDAGWLRKEFQLDARREAPEPEVRPVFNDLRLSTE</sequence>
<protein>
    <submittedName>
        <fullName evidence="1">Uncharacterized protein</fullName>
    </submittedName>
</protein>